<feature type="transmembrane region" description="Helical" evidence="10">
    <location>
        <begin position="429"/>
        <end position="451"/>
    </location>
</feature>
<evidence type="ECO:0000256" key="5">
    <source>
        <dbReference type="ARBA" id="ARBA00022958"/>
    </source>
</evidence>
<dbReference type="GO" id="GO:0012505">
    <property type="term" value="C:endomembrane system"/>
    <property type="evidence" value="ECO:0007669"/>
    <property type="project" value="TreeGrafter"/>
</dbReference>
<dbReference type="EMBL" id="JAMYWD010000004">
    <property type="protein sequence ID" value="KAJ4973319.1"/>
    <property type="molecule type" value="Genomic_DNA"/>
</dbReference>
<dbReference type="PANTHER" id="PTHR32468">
    <property type="entry name" value="CATION/H + ANTIPORTER"/>
    <property type="match status" value="1"/>
</dbReference>
<dbReference type="InterPro" id="IPR057291">
    <property type="entry name" value="CHX17_2nd"/>
</dbReference>
<evidence type="ECO:0000256" key="9">
    <source>
        <dbReference type="ARBA" id="ARBA00038341"/>
    </source>
</evidence>
<evidence type="ECO:0000256" key="10">
    <source>
        <dbReference type="SAM" id="Phobius"/>
    </source>
</evidence>
<dbReference type="InterPro" id="IPR006153">
    <property type="entry name" value="Cation/H_exchanger_TM"/>
</dbReference>
<dbReference type="AlphaFoldDB" id="A0A9Q0QVK6"/>
<evidence type="ECO:0000259" key="13">
    <source>
        <dbReference type="Pfam" id="PF23259"/>
    </source>
</evidence>
<feature type="transmembrane region" description="Helical" evidence="10">
    <location>
        <begin position="104"/>
        <end position="133"/>
    </location>
</feature>
<evidence type="ECO:0000256" key="3">
    <source>
        <dbReference type="ARBA" id="ARBA00022538"/>
    </source>
</evidence>
<gene>
    <name evidence="14" type="ORF">NE237_006493</name>
</gene>
<keyword evidence="2" id="KW-0813">Transport</keyword>
<sequence length="819" mass="91088">MGSVMMEPDEIMELHSPSNAFITQNICISLEKLAPRSGGLFYDSNPLTFQTPLFLFQVSLCASVILLTTLLLKPIGQPLLLSQLLGGVLLGPSFLGFNEEIRNIMFPITSLVMLDVVAVFGIMFHFFLIGVKMDPGLIKKSGKKAYAIGISVVMSSLILNKVAFSFVIPSMNPNPTMTQSIPFVGLAEAMISFPVIANYLTELKIANSDYGRLAMSSSMISGLFTGGLMIFLTLFRPGNHSSLDTFLNYTEKLAVALVLIALILLVFRPAMLWMMRRHPTGETVNQSFILGVLVAVMVSGFLSVHIGQHVILGPFLLGMAIPAGPPLGSALVKRLEVIITWWLMPLYLVKNGLIIDIFAIDFREFAIIQFVVLLSCLGKFLGAFLPSLYFKMPLRDGLSLGLIMNVQGVLEIAIYKVMLEKKLIDKESFVVMCISMLVITGAITPLIRAVYDPSRKYVVYKRRTILQMKPDTELRLLACIHNGEHIPAMMNLIEVTNHTQKNPVGVYIVHLVELVGRSTTLFISHDERYKTPPSNLGTLSQRVVTAFRNYGLQNIGTLSVQSYTSISPYATMDDDVCTLAYNKRVSLIIIPFHKKGSSETRMRAVNSNVLHKAPCSVAVLVDRGLLRSYKNTNEFYVALFFLGGADDRETLAYAVRMCGNPKIKLTVVRFLSHRKTAAIGESKRNMKLDDIVVADFRFKTLENDRITYREEVVTDGVQTVSIIRSMESSYQLIMVGRRHDEKSPLIEGLIEWKNEDVMLGPIGDYFASTDFRGNATVLVVQQQTNVVAGAVDDNLDNLIPHDMLGEEEAEDFPIRRSCF</sequence>
<feature type="domain" description="Cation/H+ exchanger transmembrane" evidence="11">
    <location>
        <begin position="64"/>
        <end position="446"/>
    </location>
</feature>
<evidence type="ECO:0000256" key="8">
    <source>
        <dbReference type="ARBA" id="ARBA00023136"/>
    </source>
</evidence>
<dbReference type="PANTHER" id="PTHR32468:SF114">
    <property type="entry name" value="CATION_H+ EXCHANGER DOMAIN-CONTAINING PROTEIN"/>
    <property type="match status" value="1"/>
</dbReference>
<dbReference type="InterPro" id="IPR057290">
    <property type="entry name" value="CHX17_C"/>
</dbReference>
<comment type="subcellular location">
    <subcellularLocation>
        <location evidence="1">Membrane</location>
        <topology evidence="1">Multi-pass membrane protein</topology>
    </subcellularLocation>
</comment>
<dbReference type="GO" id="GO:0006885">
    <property type="term" value="P:regulation of pH"/>
    <property type="evidence" value="ECO:0007669"/>
    <property type="project" value="TreeGrafter"/>
</dbReference>
<feature type="transmembrane region" description="Helical" evidence="10">
    <location>
        <begin position="287"/>
        <end position="306"/>
    </location>
</feature>
<comment type="caution">
    <text evidence="14">The sequence shown here is derived from an EMBL/GenBank/DDBJ whole genome shotgun (WGS) entry which is preliminary data.</text>
</comment>
<dbReference type="GO" id="GO:0006813">
    <property type="term" value="P:potassium ion transport"/>
    <property type="evidence" value="ECO:0007669"/>
    <property type="project" value="UniProtKB-KW"/>
</dbReference>
<evidence type="ECO:0000256" key="7">
    <source>
        <dbReference type="ARBA" id="ARBA00023065"/>
    </source>
</evidence>
<feature type="transmembrane region" description="Helical" evidence="10">
    <location>
        <begin position="366"/>
        <end position="385"/>
    </location>
</feature>
<evidence type="ECO:0000256" key="6">
    <source>
        <dbReference type="ARBA" id="ARBA00022989"/>
    </source>
</evidence>
<dbReference type="Gene3D" id="3.40.50.12370">
    <property type="match status" value="1"/>
</dbReference>
<dbReference type="Pfam" id="PF23259">
    <property type="entry name" value="CHX17_C"/>
    <property type="match status" value="1"/>
</dbReference>
<feature type="transmembrane region" description="Helical" evidence="10">
    <location>
        <begin position="145"/>
        <end position="168"/>
    </location>
</feature>
<feature type="transmembrane region" description="Helical" evidence="10">
    <location>
        <begin position="79"/>
        <end position="98"/>
    </location>
</feature>
<feature type="transmembrane region" description="Helical" evidence="10">
    <location>
        <begin position="53"/>
        <end position="72"/>
    </location>
</feature>
<proteinExistence type="inferred from homology"/>
<keyword evidence="4 10" id="KW-0812">Transmembrane</keyword>
<feature type="domain" description="Cation/H(+) antiporter C-terminal" evidence="13">
    <location>
        <begin position="637"/>
        <end position="784"/>
    </location>
</feature>
<name>A0A9Q0QVK6_9MAGN</name>
<feature type="transmembrane region" description="Helical" evidence="10">
    <location>
        <begin position="180"/>
        <end position="201"/>
    </location>
</feature>
<keyword evidence="6 10" id="KW-1133">Transmembrane helix</keyword>
<accession>A0A9Q0QVK6</accession>
<feature type="transmembrane region" description="Helical" evidence="10">
    <location>
        <begin position="213"/>
        <end position="235"/>
    </location>
</feature>
<dbReference type="InterPro" id="IPR050794">
    <property type="entry name" value="CPA2_transporter"/>
</dbReference>
<keyword evidence="7" id="KW-0406">Ion transport</keyword>
<dbReference type="Gene3D" id="1.20.1530.20">
    <property type="match status" value="1"/>
</dbReference>
<dbReference type="GO" id="GO:0015297">
    <property type="term" value="F:antiporter activity"/>
    <property type="evidence" value="ECO:0007669"/>
    <property type="project" value="InterPro"/>
</dbReference>
<organism evidence="14 15">
    <name type="scientific">Protea cynaroides</name>
    <dbReference type="NCBI Taxonomy" id="273540"/>
    <lineage>
        <taxon>Eukaryota</taxon>
        <taxon>Viridiplantae</taxon>
        <taxon>Streptophyta</taxon>
        <taxon>Embryophyta</taxon>
        <taxon>Tracheophyta</taxon>
        <taxon>Spermatophyta</taxon>
        <taxon>Magnoliopsida</taxon>
        <taxon>Proteales</taxon>
        <taxon>Proteaceae</taxon>
        <taxon>Protea</taxon>
    </lineage>
</organism>
<evidence type="ECO:0000256" key="4">
    <source>
        <dbReference type="ARBA" id="ARBA00022692"/>
    </source>
</evidence>
<keyword evidence="15" id="KW-1185">Reference proteome</keyword>
<keyword evidence="8 10" id="KW-0472">Membrane</keyword>
<evidence type="ECO:0008006" key="16">
    <source>
        <dbReference type="Google" id="ProtNLM"/>
    </source>
</evidence>
<protein>
    <recommendedName>
        <fullName evidence="16">Cation/H+ exchanger domain-containing protein</fullName>
    </recommendedName>
</protein>
<dbReference type="Pfam" id="PF00999">
    <property type="entry name" value="Na_H_Exchanger"/>
    <property type="match status" value="1"/>
</dbReference>
<feature type="transmembrane region" description="Helical" evidence="10">
    <location>
        <begin position="312"/>
        <end position="332"/>
    </location>
</feature>
<keyword evidence="3" id="KW-0633">Potassium transport</keyword>
<evidence type="ECO:0000313" key="15">
    <source>
        <dbReference type="Proteomes" id="UP001141806"/>
    </source>
</evidence>
<feature type="transmembrane region" description="Helical" evidence="10">
    <location>
        <begin position="397"/>
        <end position="417"/>
    </location>
</feature>
<feature type="transmembrane region" description="Helical" evidence="10">
    <location>
        <begin position="255"/>
        <end position="275"/>
    </location>
</feature>
<dbReference type="Pfam" id="PF23256">
    <property type="entry name" value="CHX17_2nd"/>
    <property type="match status" value="1"/>
</dbReference>
<evidence type="ECO:0000256" key="1">
    <source>
        <dbReference type="ARBA" id="ARBA00004141"/>
    </source>
</evidence>
<dbReference type="GO" id="GO:0016020">
    <property type="term" value="C:membrane"/>
    <property type="evidence" value="ECO:0007669"/>
    <property type="project" value="UniProtKB-SubCell"/>
</dbReference>
<comment type="similarity">
    <text evidence="9">Belongs to the monovalent cation:proton antiporter 2 (CPA2) transporter (TC 2.A.37) family. CHX (TC 2.A.37.4) subfamily.</text>
</comment>
<dbReference type="OrthoDB" id="1868135at2759"/>
<reference evidence="14" key="1">
    <citation type="journal article" date="2023" name="Plant J.">
        <title>The genome of the king protea, Protea cynaroides.</title>
        <authorList>
            <person name="Chang J."/>
            <person name="Duong T.A."/>
            <person name="Schoeman C."/>
            <person name="Ma X."/>
            <person name="Roodt D."/>
            <person name="Barker N."/>
            <person name="Li Z."/>
            <person name="Van de Peer Y."/>
            <person name="Mizrachi E."/>
        </authorList>
    </citation>
    <scope>NUCLEOTIDE SEQUENCE</scope>
    <source>
        <tissue evidence="14">Young leaves</tissue>
    </source>
</reference>
<evidence type="ECO:0000259" key="11">
    <source>
        <dbReference type="Pfam" id="PF00999"/>
    </source>
</evidence>
<dbReference type="Proteomes" id="UP001141806">
    <property type="component" value="Unassembled WGS sequence"/>
</dbReference>
<keyword evidence="5" id="KW-0630">Potassium</keyword>
<feature type="domain" description="Cation/H(+) antiporter central" evidence="12">
    <location>
        <begin position="506"/>
        <end position="625"/>
    </location>
</feature>
<evidence type="ECO:0000259" key="12">
    <source>
        <dbReference type="Pfam" id="PF23256"/>
    </source>
</evidence>
<evidence type="ECO:0000256" key="2">
    <source>
        <dbReference type="ARBA" id="ARBA00022448"/>
    </source>
</evidence>
<evidence type="ECO:0000313" key="14">
    <source>
        <dbReference type="EMBL" id="KAJ4973319.1"/>
    </source>
</evidence>
<feature type="transmembrane region" description="Helical" evidence="10">
    <location>
        <begin position="339"/>
        <end position="360"/>
    </location>
</feature>
<dbReference type="GO" id="GO:1902600">
    <property type="term" value="P:proton transmembrane transport"/>
    <property type="evidence" value="ECO:0007669"/>
    <property type="project" value="InterPro"/>
</dbReference>
<dbReference type="InterPro" id="IPR038770">
    <property type="entry name" value="Na+/solute_symporter_sf"/>
</dbReference>